<protein>
    <submittedName>
        <fullName evidence="1">Uncharacterized protein</fullName>
    </submittedName>
</protein>
<evidence type="ECO:0000313" key="2">
    <source>
        <dbReference type="Proteomes" id="UP000626109"/>
    </source>
</evidence>
<proteinExistence type="predicted"/>
<reference evidence="1" key="1">
    <citation type="submission" date="2021-02" db="EMBL/GenBank/DDBJ databases">
        <authorList>
            <person name="Dougan E. K."/>
            <person name="Rhodes N."/>
            <person name="Thang M."/>
            <person name="Chan C."/>
        </authorList>
    </citation>
    <scope>NUCLEOTIDE SEQUENCE</scope>
</reference>
<dbReference type="Proteomes" id="UP000626109">
    <property type="component" value="Unassembled WGS sequence"/>
</dbReference>
<evidence type="ECO:0000313" key="1">
    <source>
        <dbReference type="EMBL" id="CAE8656268.1"/>
    </source>
</evidence>
<dbReference type="EMBL" id="CAJNNW010014148">
    <property type="protein sequence ID" value="CAE8656268.1"/>
    <property type="molecule type" value="Genomic_DNA"/>
</dbReference>
<sequence length="265" mass="28200">MELCSDGLACDDRLCPARRGRPLFILAIGGLLKQYGGPTTALVAALTQDPVMESVDVAGAVPLEEETDGQLTVWDFQRPDPEAICLVNDTVSLDWGSLTCPVELPPKVERAAFFKVLEDALNAENFWPEAFQAVAAAGSVALLHFTRADPSIRWGAAGGYSGPKERLPPGFDSATGKLWGGNWGGALGGTQQALAPEEQLALPEGLAPVGWWQWFRQPSVVLGTCCLLTAVVTTALLAERRGLVKGFGGFKGFSGGMCFFPRCFA</sequence>
<comment type="caution">
    <text evidence="1">The sequence shown here is derived from an EMBL/GenBank/DDBJ whole genome shotgun (WGS) entry which is preliminary data.</text>
</comment>
<gene>
    <name evidence="1" type="ORF">PGLA2088_LOCUS12074</name>
</gene>
<dbReference type="AlphaFoldDB" id="A0A813IW13"/>
<organism evidence="1 2">
    <name type="scientific">Polarella glacialis</name>
    <name type="common">Dinoflagellate</name>
    <dbReference type="NCBI Taxonomy" id="89957"/>
    <lineage>
        <taxon>Eukaryota</taxon>
        <taxon>Sar</taxon>
        <taxon>Alveolata</taxon>
        <taxon>Dinophyceae</taxon>
        <taxon>Suessiales</taxon>
        <taxon>Suessiaceae</taxon>
        <taxon>Polarella</taxon>
    </lineage>
</organism>
<name>A0A813IW13_POLGL</name>
<accession>A0A813IW13</accession>